<evidence type="ECO:0000313" key="2">
    <source>
        <dbReference type="Proteomes" id="UP000074561"/>
    </source>
</evidence>
<name>A0A127Q2J2_9BURK</name>
<dbReference type="Proteomes" id="UP000074561">
    <property type="component" value="Chromosome"/>
</dbReference>
<organism evidence="1 2">
    <name type="scientific">Collimonas pratensis</name>
    <dbReference type="NCBI Taxonomy" id="279113"/>
    <lineage>
        <taxon>Bacteria</taxon>
        <taxon>Pseudomonadati</taxon>
        <taxon>Pseudomonadota</taxon>
        <taxon>Betaproteobacteria</taxon>
        <taxon>Burkholderiales</taxon>
        <taxon>Oxalobacteraceae</taxon>
        <taxon>Collimonas</taxon>
    </lineage>
</organism>
<dbReference type="EMBL" id="CP013234">
    <property type="protein sequence ID" value="AMP04298.1"/>
    <property type="molecule type" value="Genomic_DNA"/>
</dbReference>
<dbReference type="KEGG" id="cpra:CPter91_1926"/>
<protein>
    <recommendedName>
        <fullName evidence="3">ASCH domain-containing protein</fullName>
    </recommendedName>
</protein>
<evidence type="ECO:0008006" key="3">
    <source>
        <dbReference type="Google" id="ProtNLM"/>
    </source>
</evidence>
<sequence>MVTDGAILPWDGDPAALLRLLQQSKRPCPYGQPGDRHWVRETFVAFGRWETRFSDKKKRDEWHFVDMTLDLGLAYRFDGAALSASRRNGPIPEWHNRPSIFMPRAASRILLDITDVRVERLNDISCADARAEGAETYLYECYDFDYKVAPELANYRRIWESLYGTGSWDANPWVWVVEFRRITDLVQ</sequence>
<gene>
    <name evidence="1" type="ORF">CPter91_1926</name>
</gene>
<accession>A0A127Q2J2</accession>
<evidence type="ECO:0000313" key="1">
    <source>
        <dbReference type="EMBL" id="AMP04298.1"/>
    </source>
</evidence>
<reference evidence="1 2" key="1">
    <citation type="submission" date="2015-11" db="EMBL/GenBank/DDBJ databases">
        <title>Exploring the genomic traits of fungus-feeding bacterial genus Collimonas.</title>
        <authorList>
            <person name="Song C."/>
            <person name="Schmidt R."/>
            <person name="de Jager V."/>
            <person name="Krzyzanowska D."/>
            <person name="Jongedijk E."/>
            <person name="Cankar K."/>
            <person name="Beekwilder J."/>
            <person name="van Veen A."/>
            <person name="de Boer W."/>
            <person name="van Veen J.A."/>
            <person name="Garbeva P."/>
        </authorList>
    </citation>
    <scope>NUCLEOTIDE SEQUENCE [LARGE SCALE GENOMIC DNA]</scope>
    <source>
        <strain evidence="1 2">Ter91</strain>
    </source>
</reference>
<dbReference type="PATRIC" id="fig|279113.9.peg.1912"/>
<dbReference type="AlphaFoldDB" id="A0A127Q2J2"/>
<proteinExistence type="predicted"/>